<dbReference type="InterPro" id="IPR004869">
    <property type="entry name" value="MMPL_dom"/>
</dbReference>
<keyword evidence="5 7" id="KW-0472">Membrane</keyword>
<keyword evidence="10" id="KW-1185">Reference proteome</keyword>
<dbReference type="GO" id="GO:0005886">
    <property type="term" value="C:plasma membrane"/>
    <property type="evidence" value="ECO:0007669"/>
    <property type="project" value="UniProtKB-SubCell"/>
</dbReference>
<name>A0A517Z7Z8_9PLAN</name>
<evidence type="ECO:0000256" key="4">
    <source>
        <dbReference type="ARBA" id="ARBA00022989"/>
    </source>
</evidence>
<dbReference type="SUPFAM" id="SSF82866">
    <property type="entry name" value="Multidrug efflux transporter AcrB transmembrane domain"/>
    <property type="match status" value="2"/>
</dbReference>
<dbReference type="AlphaFoldDB" id="A0A517Z7Z8"/>
<organism evidence="9 10">
    <name type="scientific">Maioricimonas rarisocia</name>
    <dbReference type="NCBI Taxonomy" id="2528026"/>
    <lineage>
        <taxon>Bacteria</taxon>
        <taxon>Pseudomonadati</taxon>
        <taxon>Planctomycetota</taxon>
        <taxon>Planctomycetia</taxon>
        <taxon>Planctomycetales</taxon>
        <taxon>Planctomycetaceae</taxon>
        <taxon>Maioricimonas</taxon>
    </lineage>
</organism>
<feature type="transmembrane region" description="Helical" evidence="7">
    <location>
        <begin position="235"/>
        <end position="263"/>
    </location>
</feature>
<evidence type="ECO:0000256" key="1">
    <source>
        <dbReference type="ARBA" id="ARBA00004651"/>
    </source>
</evidence>
<dbReference type="EMBL" id="CP036275">
    <property type="protein sequence ID" value="QDU38607.1"/>
    <property type="molecule type" value="Genomic_DNA"/>
</dbReference>
<dbReference type="PROSITE" id="PS50156">
    <property type="entry name" value="SSD"/>
    <property type="match status" value="2"/>
</dbReference>
<sequence>MSWIAACMVRYRLVVGAAMLVVTGLATWGYLPDPAPVRATRDNASDSSNERTPLQPERVTTSDLVSNRFDLAQSESFLVVECDDFFRPDSVRALRATVDAVEALPIVDTVFWLDRIPLINVFGFADPLLPETDASPETFAEARQRILEHPLIRGQLISPDGKTMMMPVVYDWLYVGSDEDLIAPVVATARQAFEEALAASDADDPPSFRIRLTGYVPLYVAQKSAFDRNQTTFRIIAYSLVLILAVIMFRGLSAVLLVAGAPALGMYWTFGLLELFDVRVNDLANVVMPILVTMIGLTDGIHLMVHIRRKRAEGDTPLEAAEHAIDTIGTACWLTSLTTAIGFVSLMLAHSRFVRDFGRDCAIGVLITFVAVVTFIPLLSTTRLARNVHHGHERDFIRGGLRRTTWIVDALITHRFAVSTAFAVITALFGWWSLSLKADDRLSDALPDSSEAYQALAHSDEAFGGIEFVQTVIRWPEEVEADSPRILAAVREVERMIDEEPLLSHPLSIDNLLSPLPGDPNDLETRMTFLSLLPQDLRGFFFQPEHRRTIIVSRVQDRGIAQYAPVFDRLEQRLSQLDGDLDGFLGWLEGAPLSRSRNLYQIVVDLTRSLGTASIIIFFVLFIVYRSLRIGLVSLIPNIFPLVVTAMVLVVTGQSLDMSSVCAFVVCLGIAVDDTIHFLTRYRAEVAVDGDVRAAIRRTFLGVGTALVMTTVILVCGFATVIFSDLRAHRTFAVMACSTIAAALVGDMLALPALLATFARPPKAPVASVEPDTPPDAQPEQAIPESSGTPAS</sequence>
<dbReference type="PANTHER" id="PTHR33406:SF12">
    <property type="entry name" value="BLR2997 PROTEIN"/>
    <property type="match status" value="1"/>
</dbReference>
<feature type="region of interest" description="Disordered" evidence="6">
    <location>
        <begin position="764"/>
        <end position="792"/>
    </location>
</feature>
<evidence type="ECO:0000259" key="8">
    <source>
        <dbReference type="PROSITE" id="PS50156"/>
    </source>
</evidence>
<feature type="domain" description="SSD" evidence="8">
    <location>
        <begin position="269"/>
        <end position="382"/>
    </location>
</feature>
<dbReference type="Proteomes" id="UP000320496">
    <property type="component" value="Chromosome"/>
</dbReference>
<keyword evidence="2" id="KW-1003">Cell membrane</keyword>
<dbReference type="RefSeq" id="WP_197443472.1">
    <property type="nucleotide sequence ID" value="NZ_CP036275.1"/>
</dbReference>
<evidence type="ECO:0000256" key="5">
    <source>
        <dbReference type="ARBA" id="ARBA00023136"/>
    </source>
</evidence>
<keyword evidence="3 7" id="KW-0812">Transmembrane</keyword>
<feature type="transmembrane region" description="Helical" evidence="7">
    <location>
        <begin position="632"/>
        <end position="652"/>
    </location>
</feature>
<evidence type="ECO:0000256" key="2">
    <source>
        <dbReference type="ARBA" id="ARBA00022475"/>
    </source>
</evidence>
<evidence type="ECO:0000256" key="7">
    <source>
        <dbReference type="SAM" id="Phobius"/>
    </source>
</evidence>
<evidence type="ECO:0000256" key="6">
    <source>
        <dbReference type="SAM" id="MobiDB-lite"/>
    </source>
</evidence>
<feature type="transmembrane region" description="Helical" evidence="7">
    <location>
        <begin position="732"/>
        <end position="755"/>
    </location>
</feature>
<proteinExistence type="predicted"/>
<reference evidence="9 10" key="1">
    <citation type="submission" date="2019-02" db="EMBL/GenBank/DDBJ databases">
        <title>Deep-cultivation of Planctomycetes and their phenomic and genomic characterization uncovers novel biology.</title>
        <authorList>
            <person name="Wiegand S."/>
            <person name="Jogler M."/>
            <person name="Boedeker C."/>
            <person name="Pinto D."/>
            <person name="Vollmers J."/>
            <person name="Rivas-Marin E."/>
            <person name="Kohn T."/>
            <person name="Peeters S.H."/>
            <person name="Heuer A."/>
            <person name="Rast P."/>
            <person name="Oberbeckmann S."/>
            <person name="Bunk B."/>
            <person name="Jeske O."/>
            <person name="Meyerdierks A."/>
            <person name="Storesund J.E."/>
            <person name="Kallscheuer N."/>
            <person name="Luecker S."/>
            <person name="Lage O.M."/>
            <person name="Pohl T."/>
            <person name="Merkel B.J."/>
            <person name="Hornburger P."/>
            <person name="Mueller R.-W."/>
            <person name="Bruemmer F."/>
            <person name="Labrenz M."/>
            <person name="Spormann A.M."/>
            <person name="Op den Camp H."/>
            <person name="Overmann J."/>
            <person name="Amann R."/>
            <person name="Jetten M.S.M."/>
            <person name="Mascher T."/>
            <person name="Medema M.H."/>
            <person name="Devos D.P."/>
            <person name="Kaster A.-K."/>
            <person name="Ovreas L."/>
            <person name="Rohde M."/>
            <person name="Galperin M.Y."/>
            <person name="Jogler C."/>
        </authorList>
    </citation>
    <scope>NUCLEOTIDE SEQUENCE [LARGE SCALE GENOMIC DNA]</scope>
    <source>
        <strain evidence="9 10">Mal4</strain>
    </source>
</reference>
<evidence type="ECO:0000313" key="10">
    <source>
        <dbReference type="Proteomes" id="UP000320496"/>
    </source>
</evidence>
<dbReference type="Pfam" id="PF03176">
    <property type="entry name" value="MMPL"/>
    <property type="match status" value="2"/>
</dbReference>
<feature type="transmembrane region" description="Helical" evidence="7">
    <location>
        <begin position="406"/>
        <end position="432"/>
    </location>
</feature>
<feature type="domain" description="SSD" evidence="8">
    <location>
        <begin position="658"/>
        <end position="757"/>
    </location>
</feature>
<gene>
    <name evidence="9" type="primary">mexB</name>
    <name evidence="9" type="ORF">Mal4_29360</name>
</gene>
<feature type="transmembrane region" description="Helical" evidence="7">
    <location>
        <begin position="328"/>
        <end position="350"/>
    </location>
</feature>
<feature type="transmembrane region" description="Helical" evidence="7">
    <location>
        <begin position="606"/>
        <end position="625"/>
    </location>
</feature>
<dbReference type="InterPro" id="IPR000731">
    <property type="entry name" value="SSD"/>
</dbReference>
<feature type="transmembrane region" description="Helical" evidence="7">
    <location>
        <begin position="283"/>
        <end position="307"/>
    </location>
</feature>
<keyword evidence="4 7" id="KW-1133">Transmembrane helix</keyword>
<feature type="region of interest" description="Disordered" evidence="6">
    <location>
        <begin position="39"/>
        <end position="59"/>
    </location>
</feature>
<dbReference type="InterPro" id="IPR050545">
    <property type="entry name" value="Mycobact_MmpL"/>
</dbReference>
<feature type="transmembrane region" description="Helical" evidence="7">
    <location>
        <begin position="362"/>
        <end position="385"/>
    </location>
</feature>
<accession>A0A517Z7Z8</accession>
<dbReference type="KEGG" id="mri:Mal4_29360"/>
<dbReference type="Gene3D" id="1.20.1640.10">
    <property type="entry name" value="Multidrug efflux transporter AcrB transmembrane domain"/>
    <property type="match status" value="2"/>
</dbReference>
<feature type="transmembrane region" description="Helical" evidence="7">
    <location>
        <begin position="700"/>
        <end position="726"/>
    </location>
</feature>
<comment type="subcellular location">
    <subcellularLocation>
        <location evidence="1">Cell membrane</location>
        <topology evidence="1">Multi-pass membrane protein</topology>
    </subcellularLocation>
</comment>
<protein>
    <submittedName>
        <fullName evidence="9">Multidrug resistance protein MexB</fullName>
    </submittedName>
</protein>
<evidence type="ECO:0000256" key="3">
    <source>
        <dbReference type="ARBA" id="ARBA00022692"/>
    </source>
</evidence>
<evidence type="ECO:0000313" key="9">
    <source>
        <dbReference type="EMBL" id="QDU38607.1"/>
    </source>
</evidence>
<feature type="transmembrane region" description="Helical" evidence="7">
    <location>
        <begin position="12"/>
        <end position="31"/>
    </location>
</feature>
<feature type="compositionally biased region" description="Polar residues" evidence="6">
    <location>
        <begin position="45"/>
        <end position="59"/>
    </location>
</feature>
<dbReference type="PANTHER" id="PTHR33406">
    <property type="entry name" value="MEMBRANE PROTEIN MJ1562-RELATED"/>
    <property type="match status" value="1"/>
</dbReference>